<feature type="compositionally biased region" description="Basic and acidic residues" evidence="1">
    <location>
        <begin position="47"/>
        <end position="59"/>
    </location>
</feature>
<dbReference type="Proteomes" id="UP000887561">
    <property type="component" value="Unplaced"/>
</dbReference>
<evidence type="ECO:0000313" key="3">
    <source>
        <dbReference type="WBParaSite" id="scaffold2099_cov316.g4239"/>
    </source>
</evidence>
<evidence type="ECO:0000313" key="2">
    <source>
        <dbReference type="Proteomes" id="UP000887561"/>
    </source>
</evidence>
<keyword evidence="2" id="KW-1185">Reference proteome</keyword>
<dbReference type="AlphaFoldDB" id="A0A915M029"/>
<organism evidence="2 3">
    <name type="scientific">Meloidogyne javanica</name>
    <name type="common">Root-knot nematode worm</name>
    <dbReference type="NCBI Taxonomy" id="6303"/>
    <lineage>
        <taxon>Eukaryota</taxon>
        <taxon>Metazoa</taxon>
        <taxon>Ecdysozoa</taxon>
        <taxon>Nematoda</taxon>
        <taxon>Chromadorea</taxon>
        <taxon>Rhabditida</taxon>
        <taxon>Tylenchina</taxon>
        <taxon>Tylenchomorpha</taxon>
        <taxon>Tylenchoidea</taxon>
        <taxon>Meloidogynidae</taxon>
        <taxon>Meloidogyninae</taxon>
        <taxon>Meloidogyne</taxon>
        <taxon>Meloidogyne incognita group</taxon>
    </lineage>
</organism>
<name>A0A915M029_MELJA</name>
<accession>A0A915M029</accession>
<proteinExistence type="predicted"/>
<feature type="compositionally biased region" description="Acidic residues" evidence="1">
    <location>
        <begin position="30"/>
        <end position="46"/>
    </location>
</feature>
<dbReference type="WBParaSite" id="scaffold2099_cov316.g4239">
    <property type="protein sequence ID" value="scaffold2099_cov316.g4239"/>
    <property type="gene ID" value="scaffold2099_cov316.g4239"/>
</dbReference>
<protein>
    <submittedName>
        <fullName evidence="3">Uncharacterized protein</fullName>
    </submittedName>
</protein>
<sequence>MLPSNKRLNSADLKLNKKKEEEIVYEDDFEDYESDFEEDMEENEETKDDRVEEEKEEESILRKKLTGNNRINVIENERIKVDKEDINKEKELPVQKEIAVSQEVRFVEEKKKNDQEWFVDYFKEVTGQNLHRRQVFTQTEGSELNAYSQTEFIEKETVGIQTGKYNSKAASTSQKSEDRKNAGLARFVEEAGQLLICLLQQSTPSNLEKVSSRIQKIGYQQSPLRYVRCHDNWTVRQKDNPMQNKKSFIAEFDIEATTWEIGRLMCCDQEIAFLRYAPDNSVLFGGLKDGSLIAWELLKWRSSIVWETDILVNGVLVPVMNSNFIFCSISEEHWKRNSNTNWADFRIVGMEVTEGVGAGVLARLFSLYESGLLRVLHSVAKNDGNESREGVGNGRIEFVSLPLRWPYMKVMKEQ</sequence>
<feature type="region of interest" description="Disordered" evidence="1">
    <location>
        <begin position="30"/>
        <end position="59"/>
    </location>
</feature>
<reference evidence="3" key="1">
    <citation type="submission" date="2022-11" db="UniProtKB">
        <authorList>
            <consortium name="WormBaseParasite"/>
        </authorList>
    </citation>
    <scope>IDENTIFICATION</scope>
</reference>
<evidence type="ECO:0000256" key="1">
    <source>
        <dbReference type="SAM" id="MobiDB-lite"/>
    </source>
</evidence>